<keyword evidence="3" id="KW-0677">Repeat</keyword>
<evidence type="ECO:0000259" key="11">
    <source>
        <dbReference type="PROSITE" id="PS50157"/>
    </source>
</evidence>
<dbReference type="PROSITE" id="PS00028">
    <property type="entry name" value="ZINC_FINGER_C2H2_1"/>
    <property type="match status" value="12"/>
</dbReference>
<dbReference type="Proteomes" id="UP001519460">
    <property type="component" value="Unassembled WGS sequence"/>
</dbReference>
<dbReference type="PANTHER" id="PTHR16515:SF49">
    <property type="entry name" value="GASTRULA ZINC FINGER PROTEIN XLCGF49.1-LIKE-RELATED"/>
    <property type="match status" value="1"/>
</dbReference>
<evidence type="ECO:0000256" key="4">
    <source>
        <dbReference type="ARBA" id="ARBA00022771"/>
    </source>
</evidence>
<feature type="domain" description="C2H2-type" evidence="11">
    <location>
        <begin position="739"/>
        <end position="766"/>
    </location>
</feature>
<feature type="domain" description="C2H2-type" evidence="11">
    <location>
        <begin position="765"/>
        <end position="783"/>
    </location>
</feature>
<feature type="domain" description="C2H2-type" evidence="11">
    <location>
        <begin position="913"/>
        <end position="931"/>
    </location>
</feature>
<feature type="compositionally biased region" description="Low complexity" evidence="10">
    <location>
        <begin position="453"/>
        <end position="462"/>
    </location>
</feature>
<dbReference type="PANTHER" id="PTHR16515">
    <property type="entry name" value="PR DOMAIN ZINC FINGER PROTEIN"/>
    <property type="match status" value="1"/>
</dbReference>
<dbReference type="EMBL" id="JACVVK020000657">
    <property type="protein sequence ID" value="KAK7459688.1"/>
    <property type="molecule type" value="Genomic_DNA"/>
</dbReference>
<evidence type="ECO:0000256" key="1">
    <source>
        <dbReference type="ARBA" id="ARBA00004123"/>
    </source>
</evidence>
<sequence>MAETANAGAECDVCGKDHVTEECPVLGLSTSNFTPQISRARLTVPHYLGIVDYADGEVGIVATEAISNKTQLGPFEAKKTTYDISRDDIFVLKIISTDGNTISLDASSENHCNWMALVQVAKTAEEQNCMAYQLGINIYFNTTRDIPEGDSLRVWYAPQYAKKLGRPVEPDGKAKSMLGEDMTWKSDQGQSADGIVEAAAYLTSVLPAGSSAGDTIIIKQEGGELYNCRYCTQVFFNENEFAIHLRGHIAPSSVMSTRGRRGRPWGKAGVTRPMGKRGPGRPRKPKVEILPVEEGEVQNTTPRRGPGRPRKHPIVEPPGIEGEDLAGTSAENTKSNELGEKEGGDDAQETLADSSTGENIEQEDSPEKSAAQGVSEADNEQAKSSLVDEASPDKEPSSGSNQAADTAVTALAPKRGRGRPRKRPLSLEQPQNDSETTPSEISGNAEKEQEGAPVPHKVTTTPPKKRGRPPKRVLEPGEIVASPAPPPQQTSASPRRVQPRRTLKGKRTSTFRYPGESDSEEDEETAQEEKKVKGKNVLKKVIKSATSDEEEEGEIRTVEYAGETEGLITVSTPDGVVLSKAPVILLDQETGQTLDASTLSVLSTGIDSSGQQVVVLQTTANAGDPGATSIVDGSAETAVTDEQGETVLTAQPDALAALVDAALSSEKINGTTEGGRGEIKSEENDDTVSDDPDWVRSQSSGSGTPRNYRPRRRKGENPALDELEESTKVITGSDGKKEFVCGACSKRFSQLKYLRMHLPAHTDKFLCNDCGRRFARHESLQKHICEDSAQLVERLESAEDGLLTFRCRECGRIFPEYDHARRHVSMHRGVWACNKCQRTFPKRQILLDHVCGQTTTTETGESAEEDSMQGGTADSAGDGEAEGEDNYQCDICKQAFRTSKYLFRHMAMHTELFKCEECGKCYSRKDSLQRHILKCCPRLAEDYSVHACDKCKKTFGTRLGLENHMLNCGKFQCDNCRTAFFSEEDLSSHKCEGKIIDDATGVQFPCKECGKTFASLAYLSRHEASHHAAFECEVCKKVFVRKEELDWHTPVCIAVNEIERDGTTNCNVCQTAFTDVRLFKDHFQTHTHPYRCEKCGKRFIKVGTLHTHKCDGVVAPGSEGDGVWHCDLCEKTFKTERYLARHKTLHGVPSFDCEYCGKKFIRKDYLNDHQCVLPDGTSVRMVRKKNRLYIRDDLRCPRCNKAFSSKSNLNKHIRVHGEREAECHICGKKFHYESYLKLHVATVHDRQYQYQCAHCGKILFSKTGLVAHIKQFHQDSIKLFPCPKCGKTFRQKGNMKTHLYSHTKEKSFRCDLCPKAFKYPDQLNRHRLEHTMKDKIQCDHCEKQFVRAHELRQHLRLAHSGVIYTCNICHESCAHKHTIVRHYRRKHPEMASVLEEQPDFLTSLQKPADKAMLSGLSNPLPNPVRRIPIQLTAPGGAGDQKPRIIRVMADGQEQEYIITSTTAPMVSESGEEDSQELPYTAVSAAEAESMLPEVAAQALSDLSGAVLATDGTSTYQTVEGPDGQQTVIILQ</sequence>
<dbReference type="GO" id="GO:0008270">
    <property type="term" value="F:zinc ion binding"/>
    <property type="evidence" value="ECO:0007669"/>
    <property type="project" value="UniProtKB-KW"/>
</dbReference>
<evidence type="ECO:0000256" key="8">
    <source>
        <dbReference type="ARBA" id="ARBA00023242"/>
    </source>
</evidence>
<dbReference type="PRINTS" id="PR00929">
    <property type="entry name" value="ATHOOK"/>
</dbReference>
<feature type="compositionally biased region" description="Acidic residues" evidence="10">
    <location>
        <begin position="683"/>
        <end position="692"/>
    </location>
</feature>
<dbReference type="Pfam" id="PF00096">
    <property type="entry name" value="zf-C2H2"/>
    <property type="match status" value="9"/>
</dbReference>
<feature type="region of interest" description="Disordered" evidence="10">
    <location>
        <begin position="254"/>
        <end position="532"/>
    </location>
</feature>
<keyword evidence="8" id="KW-0539">Nucleus</keyword>
<feature type="domain" description="C2H2-type" evidence="11">
    <location>
        <begin position="1090"/>
        <end position="1109"/>
    </location>
</feature>
<feature type="compositionally biased region" description="Polar residues" evidence="10">
    <location>
        <begin position="428"/>
        <end position="442"/>
    </location>
</feature>
<dbReference type="SUPFAM" id="SSF57667">
    <property type="entry name" value="beta-beta-alpha zinc fingers"/>
    <property type="match status" value="9"/>
</dbReference>
<dbReference type="InterPro" id="IPR001214">
    <property type="entry name" value="SET_dom"/>
</dbReference>
<dbReference type="Pfam" id="PF13894">
    <property type="entry name" value="zf-C2H2_4"/>
    <property type="match status" value="1"/>
</dbReference>
<feature type="domain" description="C2H2-type" evidence="11">
    <location>
        <begin position="1194"/>
        <end position="1221"/>
    </location>
</feature>
<keyword evidence="2" id="KW-0479">Metal-binding</keyword>
<dbReference type="SMART" id="SM00384">
    <property type="entry name" value="AT_hook"/>
    <property type="match status" value="4"/>
</dbReference>
<protein>
    <submittedName>
        <fullName evidence="13">Uncharacterized protein</fullName>
    </submittedName>
</protein>
<accession>A0ABD0J4L1</accession>
<dbReference type="FunFam" id="3.30.160.60:FF:000100">
    <property type="entry name" value="Zinc finger 45-like"/>
    <property type="match status" value="1"/>
</dbReference>
<dbReference type="Gene3D" id="3.30.160.60">
    <property type="entry name" value="Classic Zinc Finger"/>
    <property type="match status" value="12"/>
</dbReference>
<keyword evidence="4 9" id="KW-0863">Zinc-finger</keyword>
<feature type="domain" description="C2H2-type" evidence="11">
    <location>
        <begin position="1124"/>
        <end position="1146"/>
    </location>
</feature>
<comment type="subcellular location">
    <subcellularLocation>
        <location evidence="1">Nucleus</location>
    </subcellularLocation>
</comment>
<feature type="domain" description="C2H2-type" evidence="11">
    <location>
        <begin position="1336"/>
        <end position="1361"/>
    </location>
</feature>
<feature type="compositionally biased region" description="Basic residues" evidence="10">
    <location>
        <begin position="274"/>
        <end position="284"/>
    </location>
</feature>
<evidence type="ECO:0000256" key="9">
    <source>
        <dbReference type="PROSITE-ProRule" id="PRU00042"/>
    </source>
</evidence>
<comment type="caution">
    <text evidence="13">The sequence shown here is derived from an EMBL/GenBank/DDBJ whole genome shotgun (WGS) entry which is preliminary data.</text>
</comment>
<feature type="compositionally biased region" description="Polar residues" evidence="10">
    <location>
        <begin position="696"/>
        <end position="705"/>
    </location>
</feature>
<evidence type="ECO:0000256" key="7">
    <source>
        <dbReference type="ARBA" id="ARBA00023163"/>
    </source>
</evidence>
<name>A0ABD0J4L1_9CAEN</name>
<evidence type="ECO:0000313" key="14">
    <source>
        <dbReference type="Proteomes" id="UP001519460"/>
    </source>
</evidence>
<feature type="compositionally biased region" description="Acidic residues" evidence="10">
    <location>
        <begin position="517"/>
        <end position="526"/>
    </location>
</feature>
<keyword evidence="5" id="KW-0862">Zinc</keyword>
<feature type="domain" description="C2H2-type" evidence="11">
    <location>
        <begin position="1250"/>
        <end position="1278"/>
    </location>
</feature>
<dbReference type="InterPro" id="IPR000637">
    <property type="entry name" value="HMGI/Y_DNA-bd_CS"/>
</dbReference>
<feature type="domain" description="C2H2-type" evidence="11">
    <location>
        <begin position="1030"/>
        <end position="1061"/>
    </location>
</feature>
<evidence type="ECO:0000313" key="13">
    <source>
        <dbReference type="EMBL" id="KAK7459688.1"/>
    </source>
</evidence>
<dbReference type="FunFam" id="3.30.160.60:FF:000065">
    <property type="entry name" value="B-cell CLL/lymphoma 6, member B"/>
    <property type="match status" value="1"/>
</dbReference>
<keyword evidence="6" id="KW-0805">Transcription regulation</keyword>
<dbReference type="PROSITE" id="PS50280">
    <property type="entry name" value="SET"/>
    <property type="match status" value="1"/>
</dbReference>
<dbReference type="Pfam" id="PF12874">
    <property type="entry name" value="zf-met"/>
    <property type="match status" value="1"/>
</dbReference>
<reference evidence="13 14" key="1">
    <citation type="journal article" date="2023" name="Sci. Data">
        <title>Genome assembly of the Korean intertidal mud-creeper Batillaria attramentaria.</title>
        <authorList>
            <person name="Patra A.K."/>
            <person name="Ho P.T."/>
            <person name="Jun S."/>
            <person name="Lee S.J."/>
            <person name="Kim Y."/>
            <person name="Won Y.J."/>
        </authorList>
    </citation>
    <scope>NUCLEOTIDE SEQUENCE [LARGE SCALE GENOMIC DNA]</scope>
    <source>
        <strain evidence="13">Wonlab-2016</strain>
    </source>
</reference>
<feature type="domain" description="C2H2-type" evidence="11">
    <location>
        <begin position="1004"/>
        <end position="1026"/>
    </location>
</feature>
<dbReference type="InterPro" id="IPR036236">
    <property type="entry name" value="Znf_C2H2_sf"/>
</dbReference>
<dbReference type="InterPro" id="IPR050331">
    <property type="entry name" value="Zinc_finger"/>
</dbReference>
<feature type="compositionally biased region" description="Basic residues" evidence="10">
    <location>
        <begin position="497"/>
        <end position="509"/>
    </location>
</feature>
<dbReference type="GO" id="GO:0005634">
    <property type="term" value="C:nucleus"/>
    <property type="evidence" value="ECO:0007669"/>
    <property type="project" value="UniProtKB-SubCell"/>
</dbReference>
<feature type="domain" description="C2H2-type" evidence="11">
    <location>
        <begin position="1221"/>
        <end position="1249"/>
    </location>
</feature>
<organism evidence="13 14">
    <name type="scientific">Batillaria attramentaria</name>
    <dbReference type="NCBI Taxonomy" id="370345"/>
    <lineage>
        <taxon>Eukaryota</taxon>
        <taxon>Metazoa</taxon>
        <taxon>Spiralia</taxon>
        <taxon>Lophotrochozoa</taxon>
        <taxon>Mollusca</taxon>
        <taxon>Gastropoda</taxon>
        <taxon>Caenogastropoda</taxon>
        <taxon>Sorbeoconcha</taxon>
        <taxon>Cerithioidea</taxon>
        <taxon>Batillariidae</taxon>
        <taxon>Batillaria</taxon>
    </lineage>
</organism>
<keyword evidence="7" id="KW-0804">Transcription</keyword>
<evidence type="ECO:0000259" key="12">
    <source>
        <dbReference type="PROSITE" id="PS50280"/>
    </source>
</evidence>
<dbReference type="Gene3D" id="2.170.270.10">
    <property type="entry name" value="SET domain"/>
    <property type="match status" value="1"/>
</dbReference>
<dbReference type="InterPro" id="IPR017956">
    <property type="entry name" value="AT_hook_DNA-bd_motif"/>
</dbReference>
<feature type="region of interest" description="Disordered" evidence="10">
    <location>
        <begin position="858"/>
        <end position="882"/>
    </location>
</feature>
<evidence type="ECO:0000256" key="5">
    <source>
        <dbReference type="ARBA" id="ARBA00022833"/>
    </source>
</evidence>
<feature type="non-terminal residue" evidence="13">
    <location>
        <position position="1531"/>
    </location>
</feature>
<dbReference type="InterPro" id="IPR046341">
    <property type="entry name" value="SET_dom_sf"/>
</dbReference>
<feature type="domain" description="C2H2-type" evidence="11">
    <location>
        <begin position="1280"/>
        <end position="1307"/>
    </location>
</feature>
<dbReference type="Pfam" id="PF21549">
    <property type="entry name" value="PRDM2_PR"/>
    <property type="match status" value="1"/>
</dbReference>
<dbReference type="SMART" id="SM00355">
    <property type="entry name" value="ZnF_C2H2"/>
    <property type="match status" value="22"/>
</dbReference>
<feature type="domain" description="C2H2-type" evidence="11">
    <location>
        <begin position="805"/>
        <end position="829"/>
    </location>
</feature>
<feature type="domain" description="C2H2-type" evidence="11">
    <location>
        <begin position="1308"/>
        <end position="1335"/>
    </location>
</feature>
<feature type="domain" description="C2H2-type" evidence="11">
    <location>
        <begin position="1151"/>
        <end position="1170"/>
    </location>
</feature>
<evidence type="ECO:0000256" key="6">
    <source>
        <dbReference type="ARBA" id="ARBA00023015"/>
    </source>
</evidence>
<dbReference type="InterPro" id="IPR013087">
    <property type="entry name" value="Znf_C2H2_type"/>
</dbReference>
<keyword evidence="14" id="KW-1185">Reference proteome</keyword>
<proteinExistence type="predicted"/>
<evidence type="ECO:0000256" key="2">
    <source>
        <dbReference type="ARBA" id="ARBA00022723"/>
    </source>
</evidence>
<feature type="compositionally biased region" description="Basic residues" evidence="10">
    <location>
        <begin position="414"/>
        <end position="424"/>
    </location>
</feature>
<feature type="region of interest" description="Disordered" evidence="10">
    <location>
        <begin position="668"/>
        <end position="726"/>
    </location>
</feature>
<evidence type="ECO:0000256" key="10">
    <source>
        <dbReference type="SAM" id="MobiDB-lite"/>
    </source>
</evidence>
<feature type="domain" description="C2H2-type" evidence="11">
    <location>
        <begin position="887"/>
        <end position="910"/>
    </location>
</feature>
<gene>
    <name evidence="13" type="ORF">BaRGS_00038991</name>
</gene>
<feature type="domain" description="SET" evidence="12">
    <location>
        <begin position="35"/>
        <end position="157"/>
    </location>
</feature>
<evidence type="ECO:0000256" key="3">
    <source>
        <dbReference type="ARBA" id="ARBA00022737"/>
    </source>
</evidence>
<feature type="domain" description="C2H2-type" evidence="11">
    <location>
        <begin position="226"/>
        <end position="253"/>
    </location>
</feature>
<dbReference type="PROSITE" id="PS00354">
    <property type="entry name" value="HMGI_Y"/>
    <property type="match status" value="1"/>
</dbReference>
<dbReference type="PROSITE" id="PS50157">
    <property type="entry name" value="ZINC_FINGER_C2H2_2"/>
    <property type="match status" value="17"/>
</dbReference>